<feature type="transmembrane region" description="Helical" evidence="1">
    <location>
        <begin position="107"/>
        <end position="124"/>
    </location>
</feature>
<dbReference type="Proteomes" id="UP000315010">
    <property type="component" value="Unassembled WGS sequence"/>
</dbReference>
<dbReference type="Pfam" id="PF04892">
    <property type="entry name" value="VanZ"/>
    <property type="match status" value="1"/>
</dbReference>
<dbReference type="PANTHER" id="PTHR28008">
    <property type="entry name" value="DOMAIN PROTEIN, PUTATIVE (AFU_ORTHOLOGUE AFUA_3G10980)-RELATED"/>
    <property type="match status" value="1"/>
</dbReference>
<feature type="transmembrane region" description="Helical" evidence="1">
    <location>
        <begin position="85"/>
        <end position="102"/>
    </location>
</feature>
<dbReference type="AlphaFoldDB" id="A0A5C5ZAL6"/>
<protein>
    <submittedName>
        <fullName evidence="3">VanZ like family protein</fullName>
    </submittedName>
</protein>
<evidence type="ECO:0000313" key="3">
    <source>
        <dbReference type="EMBL" id="TWT84127.1"/>
    </source>
</evidence>
<name>A0A5C5ZAL6_9BACT</name>
<reference evidence="3 4" key="1">
    <citation type="submission" date="2019-02" db="EMBL/GenBank/DDBJ databases">
        <title>Deep-cultivation of Planctomycetes and their phenomic and genomic characterization uncovers novel biology.</title>
        <authorList>
            <person name="Wiegand S."/>
            <person name="Jogler M."/>
            <person name="Boedeker C."/>
            <person name="Pinto D."/>
            <person name="Vollmers J."/>
            <person name="Rivas-Marin E."/>
            <person name="Kohn T."/>
            <person name="Peeters S.H."/>
            <person name="Heuer A."/>
            <person name="Rast P."/>
            <person name="Oberbeckmann S."/>
            <person name="Bunk B."/>
            <person name="Jeske O."/>
            <person name="Meyerdierks A."/>
            <person name="Storesund J.E."/>
            <person name="Kallscheuer N."/>
            <person name="Luecker S."/>
            <person name="Lage O.M."/>
            <person name="Pohl T."/>
            <person name="Merkel B.J."/>
            <person name="Hornburger P."/>
            <person name="Mueller R.-W."/>
            <person name="Bruemmer F."/>
            <person name="Labrenz M."/>
            <person name="Spormann A.M."/>
            <person name="Op Den Camp H."/>
            <person name="Overmann J."/>
            <person name="Amann R."/>
            <person name="Jetten M.S.M."/>
            <person name="Mascher T."/>
            <person name="Medema M.H."/>
            <person name="Devos D.P."/>
            <person name="Kaster A.-K."/>
            <person name="Ovreas L."/>
            <person name="Rohde M."/>
            <person name="Galperin M.Y."/>
            <person name="Jogler C."/>
        </authorList>
    </citation>
    <scope>NUCLEOTIDE SEQUENCE [LARGE SCALE GENOMIC DNA]</scope>
    <source>
        <strain evidence="3 4">CA13</strain>
    </source>
</reference>
<dbReference type="PANTHER" id="PTHR28008:SF1">
    <property type="entry name" value="DOMAIN PROTEIN, PUTATIVE (AFU_ORTHOLOGUE AFUA_3G10980)-RELATED"/>
    <property type="match status" value="1"/>
</dbReference>
<gene>
    <name evidence="3" type="ORF">CA13_56030</name>
</gene>
<evidence type="ECO:0000259" key="2">
    <source>
        <dbReference type="Pfam" id="PF04892"/>
    </source>
</evidence>
<dbReference type="InterPro" id="IPR006976">
    <property type="entry name" value="VanZ-like"/>
</dbReference>
<feature type="transmembrane region" description="Helical" evidence="1">
    <location>
        <begin position="144"/>
        <end position="163"/>
    </location>
</feature>
<dbReference type="NCBIfam" id="NF037970">
    <property type="entry name" value="vanZ_1"/>
    <property type="match status" value="1"/>
</dbReference>
<proteinExistence type="predicted"/>
<feature type="transmembrane region" description="Helical" evidence="1">
    <location>
        <begin position="48"/>
        <end position="70"/>
    </location>
</feature>
<keyword evidence="4" id="KW-1185">Reference proteome</keyword>
<evidence type="ECO:0000256" key="1">
    <source>
        <dbReference type="SAM" id="Phobius"/>
    </source>
</evidence>
<accession>A0A5C5ZAL6</accession>
<keyword evidence="1" id="KW-0472">Membrane</keyword>
<feature type="domain" description="VanZ-like" evidence="2">
    <location>
        <begin position="77"/>
        <end position="159"/>
    </location>
</feature>
<organism evidence="3 4">
    <name type="scientific">Novipirellula herctigrandis</name>
    <dbReference type="NCBI Taxonomy" id="2527986"/>
    <lineage>
        <taxon>Bacteria</taxon>
        <taxon>Pseudomonadati</taxon>
        <taxon>Planctomycetota</taxon>
        <taxon>Planctomycetia</taxon>
        <taxon>Pirellulales</taxon>
        <taxon>Pirellulaceae</taxon>
        <taxon>Novipirellula</taxon>
    </lineage>
</organism>
<evidence type="ECO:0000313" key="4">
    <source>
        <dbReference type="Proteomes" id="UP000315010"/>
    </source>
</evidence>
<dbReference type="EMBL" id="SJPJ01000001">
    <property type="protein sequence ID" value="TWT84127.1"/>
    <property type="molecule type" value="Genomic_DNA"/>
</dbReference>
<sequence>MVGGSRRALYRFRAIRLVKFENGVTMSTIPAYPIRETTMQSITKKTIWGFRLAIIVLAVYWLGMFIGTHLPSSVVRHGPRVNDKLMHVCCFAGLGWLLCYVTTSDRLLTRFSMIAVIGLFYAGLDEWSQGFVRGRSTDMMDFVADAVGLFSAIAVYAVCRMLYYRWKRSGIRTLDPVG</sequence>
<comment type="caution">
    <text evidence="3">The sequence shown here is derived from an EMBL/GenBank/DDBJ whole genome shotgun (WGS) entry which is preliminary data.</text>
</comment>
<keyword evidence="1" id="KW-0812">Transmembrane</keyword>
<keyword evidence="1" id="KW-1133">Transmembrane helix</keyword>